<dbReference type="EMBL" id="BKAJ01000164">
    <property type="protein sequence ID" value="GEP60448.1"/>
    <property type="molecule type" value="Genomic_DNA"/>
</dbReference>
<dbReference type="RefSeq" id="WP_170303666.1">
    <property type="nucleotide sequence ID" value="NZ_BKAJ01000164.1"/>
</dbReference>
<accession>A0A512NNE3</accession>
<reference evidence="1 2" key="1">
    <citation type="submission" date="2019-07" db="EMBL/GenBank/DDBJ databases">
        <title>Whole genome shotgun sequence of Reyranella soli NBRC 108950.</title>
        <authorList>
            <person name="Hosoyama A."/>
            <person name="Uohara A."/>
            <person name="Ohji S."/>
            <person name="Ichikawa N."/>
        </authorList>
    </citation>
    <scope>NUCLEOTIDE SEQUENCE [LARGE SCALE GENOMIC DNA]</scope>
    <source>
        <strain evidence="1 2">NBRC 108950</strain>
    </source>
</reference>
<dbReference type="AlphaFoldDB" id="A0A512NNE3"/>
<sequence length="56" mass="6608">MEPDRYFRSDEQAIEELESAERALGATLFWWKQVLAAERASEWKGPQRIADRLAER</sequence>
<name>A0A512NNE3_9HYPH</name>
<evidence type="ECO:0000313" key="1">
    <source>
        <dbReference type="EMBL" id="GEP60448.1"/>
    </source>
</evidence>
<evidence type="ECO:0000313" key="2">
    <source>
        <dbReference type="Proteomes" id="UP000321058"/>
    </source>
</evidence>
<comment type="caution">
    <text evidence="1">The sequence shown here is derived from an EMBL/GenBank/DDBJ whole genome shotgun (WGS) entry which is preliminary data.</text>
</comment>
<protein>
    <submittedName>
        <fullName evidence="1">Uncharacterized protein</fullName>
    </submittedName>
</protein>
<keyword evidence="2" id="KW-1185">Reference proteome</keyword>
<gene>
    <name evidence="1" type="ORF">RSO01_76140</name>
</gene>
<proteinExistence type="predicted"/>
<organism evidence="1 2">
    <name type="scientific">Reyranella soli</name>
    <dbReference type="NCBI Taxonomy" id="1230389"/>
    <lineage>
        <taxon>Bacteria</taxon>
        <taxon>Pseudomonadati</taxon>
        <taxon>Pseudomonadota</taxon>
        <taxon>Alphaproteobacteria</taxon>
        <taxon>Hyphomicrobiales</taxon>
        <taxon>Reyranellaceae</taxon>
        <taxon>Reyranella</taxon>
    </lineage>
</organism>
<dbReference type="Proteomes" id="UP000321058">
    <property type="component" value="Unassembled WGS sequence"/>
</dbReference>